<dbReference type="EMBL" id="JBHFFA010000001">
    <property type="protein sequence ID" value="KAL2651537.1"/>
    <property type="molecule type" value="Genomic_DNA"/>
</dbReference>
<proteinExistence type="predicted"/>
<reference evidence="1 2" key="1">
    <citation type="submission" date="2024-09" db="EMBL/GenBank/DDBJ databases">
        <title>Chromosome-scale assembly of Riccia fluitans.</title>
        <authorList>
            <person name="Paukszto L."/>
            <person name="Sawicki J."/>
            <person name="Karawczyk K."/>
            <person name="Piernik-Szablinska J."/>
            <person name="Szczecinska M."/>
            <person name="Mazdziarz M."/>
        </authorList>
    </citation>
    <scope>NUCLEOTIDE SEQUENCE [LARGE SCALE GENOMIC DNA]</scope>
    <source>
        <strain evidence="1">Rf_01</strain>
        <tissue evidence="1">Aerial parts of the thallus</tissue>
    </source>
</reference>
<dbReference type="AlphaFoldDB" id="A0ABD1ZJP2"/>
<comment type="caution">
    <text evidence="1">The sequence shown here is derived from an EMBL/GenBank/DDBJ whole genome shotgun (WGS) entry which is preliminary data.</text>
</comment>
<evidence type="ECO:0000313" key="2">
    <source>
        <dbReference type="Proteomes" id="UP001605036"/>
    </source>
</evidence>
<gene>
    <name evidence="1" type="ORF">R1flu_019665</name>
</gene>
<evidence type="ECO:0000313" key="1">
    <source>
        <dbReference type="EMBL" id="KAL2651537.1"/>
    </source>
</evidence>
<dbReference type="Proteomes" id="UP001605036">
    <property type="component" value="Unassembled WGS sequence"/>
</dbReference>
<organism evidence="1 2">
    <name type="scientific">Riccia fluitans</name>
    <dbReference type="NCBI Taxonomy" id="41844"/>
    <lineage>
        <taxon>Eukaryota</taxon>
        <taxon>Viridiplantae</taxon>
        <taxon>Streptophyta</taxon>
        <taxon>Embryophyta</taxon>
        <taxon>Marchantiophyta</taxon>
        <taxon>Marchantiopsida</taxon>
        <taxon>Marchantiidae</taxon>
        <taxon>Marchantiales</taxon>
        <taxon>Ricciaceae</taxon>
        <taxon>Riccia</taxon>
    </lineage>
</organism>
<accession>A0ABD1ZJP2</accession>
<sequence>MSVGTCYLNLELLNCRRTKECENSFLSFCRFWSAYARNPETPFRHGIISFRASVSGGACESESLYWKKRIPGSTRLDRCFDASSSDDDSITMLTGLVCRGRWAYASATASRILRHGQYRCQETNVHG</sequence>
<protein>
    <submittedName>
        <fullName evidence="1">Uncharacterized protein</fullName>
    </submittedName>
</protein>
<name>A0ABD1ZJP2_9MARC</name>
<keyword evidence="2" id="KW-1185">Reference proteome</keyword>